<evidence type="ECO:0000256" key="6">
    <source>
        <dbReference type="ARBA" id="ARBA00023027"/>
    </source>
</evidence>
<comment type="function">
    <text evidence="7">Catalyzes the ATP-dependent amidation of deamido-NAD to form NAD. Uses L-glutamine as a nitrogen source.</text>
</comment>
<evidence type="ECO:0000259" key="10">
    <source>
        <dbReference type="PROSITE" id="PS50263"/>
    </source>
</evidence>
<evidence type="ECO:0000313" key="11">
    <source>
        <dbReference type="EMBL" id="AIS51835.1"/>
    </source>
</evidence>
<dbReference type="FunFam" id="3.40.50.620:FF:000106">
    <property type="entry name" value="Glutamine-dependent NAD(+) synthetase"/>
    <property type="match status" value="1"/>
</dbReference>
<keyword evidence="5 7" id="KW-0067">ATP-binding</keyword>
<dbReference type="SUPFAM" id="SSF56317">
    <property type="entry name" value="Carbon-nitrogen hydrolase"/>
    <property type="match status" value="1"/>
</dbReference>
<proteinExistence type="inferred from homology"/>
<dbReference type="eggNOG" id="COG0388">
    <property type="taxonomic scope" value="Bacteria"/>
</dbReference>
<evidence type="ECO:0000256" key="1">
    <source>
        <dbReference type="ARBA" id="ARBA00005188"/>
    </source>
</evidence>
<organism evidence="11 12">
    <name type="scientific">Thermoanaerobacter kivui</name>
    <name type="common">Acetogenium kivui</name>
    <dbReference type="NCBI Taxonomy" id="2325"/>
    <lineage>
        <taxon>Bacteria</taxon>
        <taxon>Bacillati</taxon>
        <taxon>Bacillota</taxon>
        <taxon>Clostridia</taxon>
        <taxon>Thermoanaerobacterales</taxon>
        <taxon>Thermoanaerobacteraceae</taxon>
        <taxon>Thermoanaerobacter</taxon>
    </lineage>
</organism>
<feature type="binding site" evidence="7">
    <location>
        <position position="404"/>
    </location>
    <ligand>
        <name>deamido-NAD(+)</name>
        <dbReference type="ChEBI" id="CHEBI:58437"/>
        <note>ligand shared between two neighboring subunits</note>
    </ligand>
</feature>
<keyword evidence="4 7" id="KW-0547">Nucleotide-binding</keyword>
<dbReference type="UniPathway" id="UPA00253">
    <property type="reaction ID" value="UER00334"/>
</dbReference>
<dbReference type="InterPro" id="IPR014445">
    <property type="entry name" value="Gln-dep_NAD_synthase"/>
</dbReference>
<feature type="binding site" evidence="7">
    <location>
        <position position="189"/>
    </location>
    <ligand>
        <name>L-glutamine</name>
        <dbReference type="ChEBI" id="CHEBI:58359"/>
    </ligand>
</feature>
<dbReference type="GO" id="GO:0004359">
    <property type="term" value="F:glutaminase activity"/>
    <property type="evidence" value="ECO:0007669"/>
    <property type="project" value="InterPro"/>
</dbReference>
<dbReference type="Gene3D" id="3.40.50.620">
    <property type="entry name" value="HUPs"/>
    <property type="match status" value="1"/>
</dbReference>
<dbReference type="NCBIfam" id="TIGR00552">
    <property type="entry name" value="nadE"/>
    <property type="match status" value="1"/>
</dbReference>
<feature type="binding site" evidence="7">
    <location>
        <position position="116"/>
    </location>
    <ligand>
        <name>L-glutamine</name>
        <dbReference type="ChEBI" id="CHEBI:58359"/>
    </ligand>
</feature>
<feature type="active site" description="Proton acceptor; for glutaminase activity" evidence="7">
    <location>
        <position position="41"/>
    </location>
</feature>
<accession>A0A097APT9</accession>
<evidence type="ECO:0000256" key="7">
    <source>
        <dbReference type="HAMAP-Rule" id="MF_02090"/>
    </source>
</evidence>
<dbReference type="PROSITE" id="PS50263">
    <property type="entry name" value="CN_HYDROLASE"/>
    <property type="match status" value="1"/>
</dbReference>
<feature type="binding site" evidence="7">
    <location>
        <position position="514"/>
    </location>
    <ligand>
        <name>deamido-NAD(+)</name>
        <dbReference type="ChEBI" id="CHEBI:58437"/>
        <note>ligand shared between two neighboring subunits</note>
    </ligand>
</feature>
<dbReference type="OrthoDB" id="9803818at2"/>
<dbReference type="GO" id="GO:0009435">
    <property type="term" value="P:NAD+ biosynthetic process"/>
    <property type="evidence" value="ECO:0007669"/>
    <property type="project" value="UniProtKB-UniRule"/>
</dbReference>
<dbReference type="KEGG" id="tki:TKV_c06500"/>
<dbReference type="NCBIfam" id="NF010588">
    <property type="entry name" value="PRK13981.1"/>
    <property type="match status" value="1"/>
</dbReference>
<dbReference type="GO" id="GO:0005737">
    <property type="term" value="C:cytoplasm"/>
    <property type="evidence" value="ECO:0007669"/>
    <property type="project" value="InterPro"/>
</dbReference>
<dbReference type="GO" id="GO:0005524">
    <property type="term" value="F:ATP binding"/>
    <property type="evidence" value="ECO:0007669"/>
    <property type="project" value="UniProtKB-UniRule"/>
</dbReference>
<evidence type="ECO:0000256" key="4">
    <source>
        <dbReference type="ARBA" id="ARBA00022741"/>
    </source>
</evidence>
<dbReference type="Pfam" id="PF00795">
    <property type="entry name" value="CN_hydrolase"/>
    <property type="match status" value="1"/>
</dbReference>
<dbReference type="STRING" id="2325.TKV_c06500"/>
<gene>
    <name evidence="7 11" type="primary">nadE</name>
    <name evidence="11" type="ORF">TKV_c06500</name>
</gene>
<dbReference type="InterPro" id="IPR003694">
    <property type="entry name" value="NAD_synthase"/>
</dbReference>
<dbReference type="EMBL" id="CP009170">
    <property type="protein sequence ID" value="AIS51835.1"/>
    <property type="molecule type" value="Genomic_DNA"/>
</dbReference>
<feature type="binding site" evidence="7">
    <location>
        <begin position="293"/>
        <end position="300"/>
    </location>
    <ligand>
        <name>ATP</name>
        <dbReference type="ChEBI" id="CHEBI:30616"/>
    </ligand>
</feature>
<dbReference type="PANTHER" id="PTHR23090:SF9">
    <property type="entry name" value="GLUTAMINE-DEPENDENT NAD(+) SYNTHETASE"/>
    <property type="match status" value="1"/>
</dbReference>
<feature type="active site" description="For glutaminase activity" evidence="7">
    <location>
        <position position="110"/>
    </location>
</feature>
<protein>
    <recommendedName>
        <fullName evidence="7 8">Glutamine-dependent NAD(+) synthetase</fullName>
        <ecNumber evidence="7 8">6.3.5.1</ecNumber>
    </recommendedName>
    <alternativeName>
        <fullName evidence="7 8">NAD(+) synthase [glutamine-hydrolyzing]</fullName>
    </alternativeName>
</protein>
<comment type="pathway">
    <text evidence="1 7 8">Cofactor biosynthesis; NAD(+) biosynthesis; NAD(+) from deamido-NAD(+) (L-Gln route): step 1/1.</text>
</comment>
<dbReference type="EC" id="6.3.5.1" evidence="7 8"/>
<name>A0A097APT9_THEKI</name>
<comment type="similarity">
    <text evidence="9">Belongs to the NAD synthetase family.</text>
</comment>
<feature type="binding site" evidence="7">
    <location>
        <position position="399"/>
    </location>
    <ligand>
        <name>ATP</name>
        <dbReference type="ChEBI" id="CHEBI:30616"/>
    </ligand>
</feature>
<dbReference type="InterPro" id="IPR014729">
    <property type="entry name" value="Rossmann-like_a/b/a_fold"/>
</dbReference>
<dbReference type="GO" id="GO:0008795">
    <property type="term" value="F:NAD+ synthase activity"/>
    <property type="evidence" value="ECO:0007669"/>
    <property type="project" value="UniProtKB-UniRule"/>
</dbReference>
<evidence type="ECO:0000256" key="9">
    <source>
        <dbReference type="RuleBase" id="RU003811"/>
    </source>
</evidence>
<comment type="catalytic activity">
    <reaction evidence="7 8">
        <text>deamido-NAD(+) + L-glutamine + ATP + H2O = L-glutamate + AMP + diphosphate + NAD(+) + H(+)</text>
        <dbReference type="Rhea" id="RHEA:24384"/>
        <dbReference type="ChEBI" id="CHEBI:15377"/>
        <dbReference type="ChEBI" id="CHEBI:15378"/>
        <dbReference type="ChEBI" id="CHEBI:29985"/>
        <dbReference type="ChEBI" id="CHEBI:30616"/>
        <dbReference type="ChEBI" id="CHEBI:33019"/>
        <dbReference type="ChEBI" id="CHEBI:57540"/>
        <dbReference type="ChEBI" id="CHEBI:58359"/>
        <dbReference type="ChEBI" id="CHEBI:58437"/>
        <dbReference type="ChEBI" id="CHEBI:456215"/>
        <dbReference type="EC" id="6.3.5.1"/>
    </reaction>
</comment>
<comment type="similarity">
    <text evidence="2 7 8">In the C-terminal section; belongs to the NAD synthetase family.</text>
</comment>
<feature type="binding site" evidence="7">
    <location>
        <position position="375"/>
    </location>
    <ligand>
        <name>deamido-NAD(+)</name>
        <dbReference type="ChEBI" id="CHEBI:58437"/>
        <note>ligand shared between two neighboring subunits</note>
    </ligand>
</feature>
<dbReference type="eggNOG" id="COG0171">
    <property type="taxonomic scope" value="Bacteria"/>
</dbReference>
<evidence type="ECO:0000256" key="3">
    <source>
        <dbReference type="ARBA" id="ARBA00022598"/>
    </source>
</evidence>
<dbReference type="GO" id="GO:0003952">
    <property type="term" value="F:NAD+ synthase (glutamine-hydrolyzing) activity"/>
    <property type="evidence" value="ECO:0007669"/>
    <property type="project" value="UniProtKB-UniRule"/>
</dbReference>
<dbReference type="HAMAP" id="MF_02090">
    <property type="entry name" value="NadE_glutamine_dep"/>
    <property type="match status" value="1"/>
</dbReference>
<dbReference type="InterPro" id="IPR003010">
    <property type="entry name" value="C-N_Hydrolase"/>
</dbReference>
<keyword evidence="3 7" id="KW-0436">Ligase</keyword>
<sequence>MKIALAQINPVVGDIKGNFKKIIEFINRAKYQKADLVVFSELVTVGYPPKDFLFMQDFLEANEKYINEIVLPATYQIGVILGTVRQDTEGNLYNSAFFIYDGKIVEVFDKTLLPNYDVFDEKRYFKPAQIRKVASFKGIKLGVNICEDIWKDYVFEPSVDYSVDVLEEQFKLKPDIFINISASPYYLGKQNMRVEMIEKKIKKYAIPFVYVNQVGTNDELIFDGASFVVNEEGKRVVQLKAFEEDIKIVDMEELKNFKELPEIKEDISWVYNALVLGVRDYCKKSGFKKAVVGLSGGIDSAVVCAIAVEALGKENVLAVSMPSRYSSEGSKSDARILADNLEIEFRVIPIEPVFKSYLSVFNGDNNVIGDLAEENIQARIRGNYLMFISNREGHIVLTTGNKSELAMGYCTLYGDMSGSLAVIADVPKTMVYELARYINREKEIIPTSIIEKAPSAELRPNQKDEDSLPPYKILDEILKMYIEENRSAKEIIEKGYDERLVKDIINKVNRVEYKRKQAAPGLKITTKAFGTGRRMPIVHNFKL</sequence>
<reference evidence="12" key="1">
    <citation type="journal article" date="2015" name="Genome Announc.">
        <title>Whole-Genome Sequences of 80 Environmental and Clinical Isolates of Burkholderia pseudomallei.</title>
        <authorList>
            <person name="Johnson S.L."/>
            <person name="Baker A.L."/>
            <person name="Chain P.S."/>
            <person name="Currie B.J."/>
            <person name="Daligault H.E."/>
            <person name="Davenport K.W."/>
            <person name="Davis C.B."/>
            <person name="Inglis T.J."/>
            <person name="Kaestli M."/>
            <person name="Koren S."/>
            <person name="Mayo M."/>
            <person name="Merritt A.J."/>
            <person name="Price E.P."/>
            <person name="Sarovich D.S."/>
            <person name="Warner J."/>
            <person name="Rosovitz M.J."/>
        </authorList>
    </citation>
    <scope>NUCLEOTIDE SEQUENCE [LARGE SCALE GENOMIC DNA]</scope>
    <source>
        <strain evidence="12">DSM 2030</strain>
    </source>
</reference>
<comment type="caution">
    <text evidence="7">Lacks conserved residue(s) required for the propagation of feature annotation.</text>
</comment>
<dbReference type="HOGENOM" id="CLU_022313_2_0_9"/>
<evidence type="ECO:0000256" key="8">
    <source>
        <dbReference type="PIRNR" id="PIRNR006630"/>
    </source>
</evidence>
<dbReference type="Proteomes" id="UP000029669">
    <property type="component" value="Chromosome"/>
</dbReference>
<dbReference type="Gene3D" id="3.60.110.10">
    <property type="entry name" value="Carbon-nitrogen hydrolase"/>
    <property type="match status" value="1"/>
</dbReference>
<feature type="binding site" evidence="7">
    <location>
        <position position="183"/>
    </location>
    <ligand>
        <name>L-glutamine</name>
        <dbReference type="ChEBI" id="CHEBI:58359"/>
    </ligand>
</feature>
<dbReference type="InterPro" id="IPR022310">
    <property type="entry name" value="NAD/GMP_synthase"/>
</dbReference>
<keyword evidence="12" id="KW-1185">Reference proteome</keyword>
<dbReference type="CDD" id="cd00553">
    <property type="entry name" value="NAD_synthase"/>
    <property type="match status" value="1"/>
</dbReference>
<dbReference type="Pfam" id="PF02540">
    <property type="entry name" value="NAD_synthase"/>
    <property type="match status" value="1"/>
</dbReference>
<dbReference type="PIRSF" id="PIRSF006630">
    <property type="entry name" value="NADS_GAT"/>
    <property type="match status" value="1"/>
</dbReference>
<feature type="domain" description="CN hydrolase" evidence="10">
    <location>
        <begin position="1"/>
        <end position="256"/>
    </location>
</feature>
<dbReference type="InterPro" id="IPR036526">
    <property type="entry name" value="C-N_Hydrolase_sf"/>
</dbReference>
<evidence type="ECO:0000256" key="2">
    <source>
        <dbReference type="ARBA" id="ARBA00007145"/>
    </source>
</evidence>
<dbReference type="AlphaFoldDB" id="A0A097APT9"/>
<evidence type="ECO:0000313" key="12">
    <source>
        <dbReference type="Proteomes" id="UP000029669"/>
    </source>
</evidence>
<dbReference type="RefSeq" id="WP_049684717.1">
    <property type="nucleotide sequence ID" value="NZ_CP009170.1"/>
</dbReference>
<evidence type="ECO:0000256" key="5">
    <source>
        <dbReference type="ARBA" id="ARBA00022840"/>
    </source>
</evidence>
<keyword evidence="6 7" id="KW-0520">NAD</keyword>
<dbReference type="PANTHER" id="PTHR23090">
    <property type="entry name" value="NH 3 /GLUTAMINE-DEPENDENT NAD + SYNTHETASE"/>
    <property type="match status" value="1"/>
</dbReference>
<dbReference type="SUPFAM" id="SSF52402">
    <property type="entry name" value="Adenine nucleotide alpha hydrolases-like"/>
    <property type="match status" value="1"/>
</dbReference>
<feature type="active site" description="Nucleophile; for glutaminase activity" evidence="7">
    <location>
        <position position="146"/>
    </location>
</feature>
<dbReference type="CDD" id="cd07570">
    <property type="entry name" value="GAT_Gln-NAD-synth"/>
    <property type="match status" value="1"/>
</dbReference>